<dbReference type="SUPFAM" id="SSF51430">
    <property type="entry name" value="NAD(P)-linked oxidoreductase"/>
    <property type="match status" value="1"/>
</dbReference>
<dbReference type="PANTHER" id="PTHR43625">
    <property type="entry name" value="AFLATOXIN B1 ALDEHYDE REDUCTASE"/>
    <property type="match status" value="1"/>
</dbReference>
<evidence type="ECO:0000313" key="4">
    <source>
        <dbReference type="EMBL" id="CDM58519.1"/>
    </source>
</evidence>
<dbReference type="PATRIC" id="fig|348824.6.peg.3092"/>
<feature type="domain" description="NADP-dependent oxidoreductase" evidence="3">
    <location>
        <begin position="58"/>
        <end position="351"/>
    </location>
</feature>
<accession>W6RCE6</accession>
<evidence type="ECO:0000259" key="3">
    <source>
        <dbReference type="Pfam" id="PF00248"/>
    </source>
</evidence>
<dbReference type="Proteomes" id="UP000019443">
    <property type="component" value="Chromosome"/>
</dbReference>
<dbReference type="AlphaFoldDB" id="W6RCE6"/>
<dbReference type="EMBL" id="HG916852">
    <property type="protein sequence ID" value="CDM58519.1"/>
    <property type="molecule type" value="Genomic_DNA"/>
</dbReference>
<dbReference type="InterPro" id="IPR023210">
    <property type="entry name" value="NADP_OxRdtase_dom"/>
</dbReference>
<sequence length="374" mass="40650">MRGRSSIVHFPVQPVRIHMDYRTKRGAIKPLRSINTGMTKENEMETHRLGKTGPTVSAIGLGCMGMSGMYGPSDRGESIATIHAALNVGINLLDTGDFYGMGHNEMLIGEALKGGKRDDVVISVKFGALRDPAGNWSGYDSRPVAIKNFLAYTLKRLDVDYIDIYRPARLDPSVPIEETVGAIGDMIKAGYIRHVGLSEVGADTIRRAASTHPICDLQIEYSLISRGIEDQILPTCRELGISITAYGVLSRGLISGHWQKGQGSSAGDFRGMSPRFQDGNVDQNLALVEELRKIADAKRVSVAQIAIAWVAAQGDDIVPLVGARRRDRLTEALGSRAVQLSAEEMAAIERAVPRDAAAGTRYPDAQLKHMDSER</sequence>
<dbReference type="KEGG" id="rhl:LPU83_2868"/>
<evidence type="ECO:0000256" key="1">
    <source>
        <dbReference type="ARBA" id="ARBA00023002"/>
    </source>
</evidence>
<dbReference type="GO" id="GO:0005737">
    <property type="term" value="C:cytoplasm"/>
    <property type="evidence" value="ECO:0007669"/>
    <property type="project" value="TreeGrafter"/>
</dbReference>
<dbReference type="InterPro" id="IPR050791">
    <property type="entry name" value="Aldo-Keto_reductase"/>
</dbReference>
<protein>
    <submittedName>
        <fullName evidence="4">Aldo/keto reductase</fullName>
        <ecNumber evidence="4">1.1.1.65</ecNumber>
    </submittedName>
</protein>
<feature type="region of interest" description="Disordered" evidence="2">
    <location>
        <begin position="355"/>
        <end position="374"/>
    </location>
</feature>
<gene>
    <name evidence="4" type="ORF">LPU83_2868</name>
</gene>
<keyword evidence="5" id="KW-1185">Reference proteome</keyword>
<dbReference type="Pfam" id="PF00248">
    <property type="entry name" value="Aldo_ket_red"/>
    <property type="match status" value="1"/>
</dbReference>
<organism evidence="4 5">
    <name type="scientific">Rhizobium favelukesii</name>
    <dbReference type="NCBI Taxonomy" id="348824"/>
    <lineage>
        <taxon>Bacteria</taxon>
        <taxon>Pseudomonadati</taxon>
        <taxon>Pseudomonadota</taxon>
        <taxon>Alphaproteobacteria</taxon>
        <taxon>Hyphomicrobiales</taxon>
        <taxon>Rhizobiaceae</taxon>
        <taxon>Rhizobium/Agrobacterium group</taxon>
        <taxon>Rhizobium</taxon>
    </lineage>
</organism>
<dbReference type="eggNOG" id="COG0667">
    <property type="taxonomic scope" value="Bacteria"/>
</dbReference>
<proteinExistence type="predicted"/>
<name>W6RCE6_9HYPH</name>
<evidence type="ECO:0000313" key="5">
    <source>
        <dbReference type="Proteomes" id="UP000019443"/>
    </source>
</evidence>
<reference evidence="4" key="1">
    <citation type="submission" date="2013-11" db="EMBL/GenBank/DDBJ databases">
        <title>Draft genome sequence of the broad-host-range Rhizobium sp. LPU83 strain, a member of the low-genetic diversity Oregon-like Rhizobium sp. group.</title>
        <authorList>
            <person name="Wibberg D."/>
            <person name="Puehler A."/>
            <person name="Schlueter A."/>
        </authorList>
    </citation>
    <scope>NUCLEOTIDE SEQUENCE [LARGE SCALE GENOMIC DNA]</scope>
    <source>
        <strain evidence="4">LPU83</strain>
    </source>
</reference>
<dbReference type="HOGENOM" id="CLU_023205_2_1_5"/>
<keyword evidence="1 4" id="KW-0560">Oxidoreductase</keyword>
<dbReference type="GO" id="GO:0050236">
    <property type="term" value="F:pyridoxine 4-dehydrogenase (NADP+) activity"/>
    <property type="evidence" value="ECO:0007669"/>
    <property type="project" value="UniProtKB-EC"/>
</dbReference>
<dbReference type="PANTHER" id="PTHR43625:SF40">
    <property type="entry name" value="ALDO-KETO REDUCTASE YAKC [NADP(+)]"/>
    <property type="match status" value="1"/>
</dbReference>
<dbReference type="Gene3D" id="3.20.20.100">
    <property type="entry name" value="NADP-dependent oxidoreductase domain"/>
    <property type="match status" value="1"/>
</dbReference>
<dbReference type="EC" id="1.1.1.65" evidence="4"/>
<evidence type="ECO:0000256" key="2">
    <source>
        <dbReference type="SAM" id="MobiDB-lite"/>
    </source>
</evidence>
<dbReference type="InterPro" id="IPR036812">
    <property type="entry name" value="NAD(P)_OxRdtase_dom_sf"/>
</dbReference>